<evidence type="ECO:0000313" key="1">
    <source>
        <dbReference type="EMBL" id="MXQ93879.1"/>
    </source>
</evidence>
<organism evidence="1 2">
    <name type="scientific">Bos mutus</name>
    <name type="common">wild yak</name>
    <dbReference type="NCBI Taxonomy" id="72004"/>
    <lineage>
        <taxon>Eukaryota</taxon>
        <taxon>Metazoa</taxon>
        <taxon>Chordata</taxon>
        <taxon>Craniata</taxon>
        <taxon>Vertebrata</taxon>
        <taxon>Euteleostomi</taxon>
        <taxon>Mammalia</taxon>
        <taxon>Eutheria</taxon>
        <taxon>Laurasiatheria</taxon>
        <taxon>Artiodactyla</taxon>
        <taxon>Ruminantia</taxon>
        <taxon>Pecora</taxon>
        <taxon>Bovidae</taxon>
        <taxon>Bovinae</taxon>
        <taxon>Bos</taxon>
    </lineage>
</organism>
<comment type="caution">
    <text evidence="1">The sequence shown here is derived from an EMBL/GenBank/DDBJ whole genome shotgun (WGS) entry which is preliminary data.</text>
</comment>
<sequence length="104" mass="12027">MPMAALVPVTEEPLIWGREESQSQLQPRILRLVPDKALPKSRKTSSLDLVLTVQVHPDEDDLGMEDQVLYIWHLFSDSILSAPERHRLPSYHRPWDTGLRILLH</sequence>
<reference evidence="1" key="1">
    <citation type="submission" date="2019-10" db="EMBL/GenBank/DDBJ databases">
        <title>The sequence and de novo assembly of the wild yak genome.</title>
        <authorList>
            <person name="Liu Y."/>
        </authorList>
    </citation>
    <scope>NUCLEOTIDE SEQUENCE [LARGE SCALE GENOMIC DNA]</scope>
    <source>
        <strain evidence="1">WY2019</strain>
    </source>
</reference>
<gene>
    <name evidence="1" type="ORF">E5288_WYG008130</name>
</gene>
<dbReference type="EMBL" id="VBQZ03000100">
    <property type="protein sequence ID" value="MXQ93879.1"/>
    <property type="molecule type" value="Genomic_DNA"/>
</dbReference>
<dbReference type="AlphaFoldDB" id="A0A6B0RUW7"/>
<accession>A0A6B0RUW7</accession>
<dbReference type="Proteomes" id="UP000322234">
    <property type="component" value="Unassembled WGS sequence"/>
</dbReference>
<protein>
    <submittedName>
        <fullName evidence="1">Uncharacterized protein</fullName>
    </submittedName>
</protein>
<name>A0A6B0RUW7_9CETA</name>
<keyword evidence="2" id="KW-1185">Reference proteome</keyword>
<proteinExistence type="predicted"/>
<evidence type="ECO:0000313" key="2">
    <source>
        <dbReference type="Proteomes" id="UP000322234"/>
    </source>
</evidence>